<reference evidence="6" key="2">
    <citation type="submission" date="2025-08" db="UniProtKB">
        <authorList>
            <consortium name="RefSeq"/>
        </authorList>
    </citation>
    <scope>IDENTIFICATION</scope>
    <source>
        <tissue evidence="6">Leaf</tissue>
    </source>
</reference>
<keyword evidence="1" id="KW-0862">Zinc</keyword>
<dbReference type="RefSeq" id="XP_020081366.1">
    <property type="nucleotide sequence ID" value="XM_020225777.1"/>
</dbReference>
<sequence>MLDRYPALRTSQTSIADGSCICCGIAIFFLSVFLFCVFLTFLPLRWASVATAVAAVLFICTACWCRLAPDDSAGTSHHRGRTTATAVVPQDALRPPATAACLQTFEYEKALRTSGRAGGSCEMCAVCIGVLQGGEMVRQVPACKHVFHIGCIDAWLYSHTTCPLCRAEIKPRQSAEKVEESEESSARTLPPV</sequence>
<dbReference type="Proteomes" id="UP000515123">
    <property type="component" value="Unplaced"/>
</dbReference>
<evidence type="ECO:0000256" key="3">
    <source>
        <dbReference type="SAM" id="Phobius"/>
    </source>
</evidence>
<feature type="transmembrane region" description="Helical" evidence="3">
    <location>
        <begin position="21"/>
        <end position="42"/>
    </location>
</feature>
<dbReference type="InterPro" id="IPR001841">
    <property type="entry name" value="Znf_RING"/>
</dbReference>
<evidence type="ECO:0000259" key="4">
    <source>
        <dbReference type="PROSITE" id="PS50089"/>
    </source>
</evidence>
<dbReference type="PROSITE" id="PS50089">
    <property type="entry name" value="ZF_RING_2"/>
    <property type="match status" value="1"/>
</dbReference>
<dbReference type="GO" id="GO:0016567">
    <property type="term" value="P:protein ubiquitination"/>
    <property type="evidence" value="ECO:0007669"/>
    <property type="project" value="TreeGrafter"/>
</dbReference>
<keyword evidence="3" id="KW-0812">Transmembrane</keyword>
<organism evidence="5 6">
    <name type="scientific">Ananas comosus</name>
    <name type="common">Pineapple</name>
    <name type="synonym">Ananas ananas</name>
    <dbReference type="NCBI Taxonomy" id="4615"/>
    <lineage>
        <taxon>Eukaryota</taxon>
        <taxon>Viridiplantae</taxon>
        <taxon>Streptophyta</taxon>
        <taxon>Embryophyta</taxon>
        <taxon>Tracheophyta</taxon>
        <taxon>Spermatophyta</taxon>
        <taxon>Magnoliopsida</taxon>
        <taxon>Liliopsida</taxon>
        <taxon>Poales</taxon>
        <taxon>Bromeliaceae</taxon>
        <taxon>Bromelioideae</taxon>
        <taxon>Ananas</taxon>
    </lineage>
</organism>
<name>A0A6P5EDD0_ANACO</name>
<dbReference type="GeneID" id="109705011"/>
<dbReference type="Pfam" id="PF13639">
    <property type="entry name" value="zf-RING_2"/>
    <property type="match status" value="1"/>
</dbReference>
<dbReference type="Gene3D" id="3.30.40.10">
    <property type="entry name" value="Zinc/RING finger domain, C3HC4 (zinc finger)"/>
    <property type="match status" value="1"/>
</dbReference>
<dbReference type="InterPro" id="IPR013083">
    <property type="entry name" value="Znf_RING/FYVE/PHD"/>
</dbReference>
<dbReference type="GO" id="GO:0008270">
    <property type="term" value="F:zinc ion binding"/>
    <property type="evidence" value="ECO:0007669"/>
    <property type="project" value="UniProtKB-KW"/>
</dbReference>
<dbReference type="SMART" id="SM00184">
    <property type="entry name" value="RING"/>
    <property type="match status" value="1"/>
</dbReference>
<reference evidence="5" key="1">
    <citation type="journal article" date="2015" name="Nat. Genet.">
        <title>The pineapple genome and the evolution of CAM photosynthesis.</title>
        <authorList>
            <person name="Ming R."/>
            <person name="VanBuren R."/>
            <person name="Wai C.M."/>
            <person name="Tang H."/>
            <person name="Schatz M.C."/>
            <person name="Bowers J.E."/>
            <person name="Lyons E."/>
            <person name="Wang M.L."/>
            <person name="Chen J."/>
            <person name="Biggers E."/>
            <person name="Zhang J."/>
            <person name="Huang L."/>
            <person name="Zhang L."/>
            <person name="Miao W."/>
            <person name="Zhang J."/>
            <person name="Ye Z."/>
            <person name="Miao C."/>
            <person name="Lin Z."/>
            <person name="Wang H."/>
            <person name="Zhou H."/>
            <person name="Yim W.C."/>
            <person name="Priest H.D."/>
            <person name="Zheng C."/>
            <person name="Woodhouse M."/>
            <person name="Edger P.P."/>
            <person name="Guyot R."/>
            <person name="Guo H.B."/>
            <person name="Guo H."/>
            <person name="Zheng G."/>
            <person name="Singh R."/>
            <person name="Sharma A."/>
            <person name="Min X."/>
            <person name="Zheng Y."/>
            <person name="Lee H."/>
            <person name="Gurtowski J."/>
            <person name="Sedlazeck F.J."/>
            <person name="Harkess A."/>
            <person name="McKain M.R."/>
            <person name="Liao Z."/>
            <person name="Fang J."/>
            <person name="Liu J."/>
            <person name="Zhang X."/>
            <person name="Zhang Q."/>
            <person name="Hu W."/>
            <person name="Qin Y."/>
            <person name="Wang K."/>
            <person name="Chen L.Y."/>
            <person name="Shirley N."/>
            <person name="Lin Y.R."/>
            <person name="Liu L.Y."/>
            <person name="Hernandez A.G."/>
            <person name="Wright C.L."/>
            <person name="Bulone V."/>
            <person name="Tuskan G.A."/>
            <person name="Heath K."/>
            <person name="Zee F."/>
            <person name="Moore P.H."/>
            <person name="Sunkar R."/>
            <person name="Leebens-Mack J.H."/>
            <person name="Mockler T."/>
            <person name="Bennetzen J.L."/>
            <person name="Freeling M."/>
            <person name="Sankoff D."/>
            <person name="Paterson A.H."/>
            <person name="Zhu X."/>
            <person name="Yang X."/>
            <person name="Smith J.A."/>
            <person name="Cushman J.C."/>
            <person name="Paull R.E."/>
            <person name="Yu Q."/>
        </authorList>
    </citation>
    <scope>NUCLEOTIDE SEQUENCE [LARGE SCALE GENOMIC DNA]</scope>
    <source>
        <strain evidence="5">cv. F153</strain>
    </source>
</reference>
<feature type="transmembrane region" description="Helical" evidence="3">
    <location>
        <begin position="48"/>
        <end position="69"/>
    </location>
</feature>
<keyword evidence="1" id="KW-0863">Zinc-finger</keyword>
<proteinExistence type="predicted"/>
<evidence type="ECO:0000256" key="2">
    <source>
        <dbReference type="SAM" id="MobiDB-lite"/>
    </source>
</evidence>
<protein>
    <submittedName>
        <fullName evidence="6">RING-H2 finger protein ATL70-like</fullName>
    </submittedName>
</protein>
<keyword evidence="3" id="KW-0472">Membrane</keyword>
<keyword evidence="1" id="KW-0479">Metal-binding</keyword>
<feature type="region of interest" description="Disordered" evidence="2">
    <location>
        <begin position="172"/>
        <end position="192"/>
    </location>
</feature>
<dbReference type="PANTHER" id="PTHR45676:SF29">
    <property type="entry name" value="OS05G0360400 PROTEIN"/>
    <property type="match status" value="1"/>
</dbReference>
<accession>A0A6P5EDD0</accession>
<dbReference type="AlphaFoldDB" id="A0A6P5EDD0"/>
<dbReference type="OrthoDB" id="651315at2759"/>
<dbReference type="SUPFAM" id="SSF57850">
    <property type="entry name" value="RING/U-box"/>
    <property type="match status" value="1"/>
</dbReference>
<keyword evidence="3" id="KW-1133">Transmembrane helix</keyword>
<evidence type="ECO:0000313" key="6">
    <source>
        <dbReference type="RefSeq" id="XP_020081366.1"/>
    </source>
</evidence>
<gene>
    <name evidence="6" type="primary">LOC109705011</name>
</gene>
<feature type="domain" description="RING-type" evidence="4">
    <location>
        <begin position="124"/>
        <end position="166"/>
    </location>
</feature>
<dbReference type="PANTHER" id="PTHR45676">
    <property type="entry name" value="RING-H2 FINGER PROTEIN ATL51-RELATED"/>
    <property type="match status" value="1"/>
</dbReference>
<evidence type="ECO:0000313" key="5">
    <source>
        <dbReference type="Proteomes" id="UP000515123"/>
    </source>
</evidence>
<keyword evidence="5" id="KW-1185">Reference proteome</keyword>
<evidence type="ECO:0000256" key="1">
    <source>
        <dbReference type="PROSITE-ProRule" id="PRU00175"/>
    </source>
</evidence>